<feature type="domain" description="STAS" evidence="1">
    <location>
        <begin position="1"/>
        <end position="84"/>
    </location>
</feature>
<dbReference type="PROSITE" id="PS50801">
    <property type="entry name" value="STAS"/>
    <property type="match status" value="1"/>
</dbReference>
<gene>
    <name evidence="2" type="ORF">CesoFtcFv8_009706</name>
</gene>
<accession>A0AAN8C4C8</accession>
<dbReference type="CDD" id="cd07042">
    <property type="entry name" value="STAS_SulP_like_sulfate_transporter"/>
    <property type="match status" value="1"/>
</dbReference>
<dbReference type="Proteomes" id="UP001335648">
    <property type="component" value="Unassembled WGS sequence"/>
</dbReference>
<evidence type="ECO:0000259" key="1">
    <source>
        <dbReference type="PROSITE" id="PS50801"/>
    </source>
</evidence>
<protein>
    <recommendedName>
        <fullName evidence="1">STAS domain-containing protein</fullName>
    </recommendedName>
</protein>
<dbReference type="GO" id="GO:0055085">
    <property type="term" value="P:transmembrane transport"/>
    <property type="evidence" value="ECO:0007669"/>
    <property type="project" value="InterPro"/>
</dbReference>
<dbReference type="InterPro" id="IPR002645">
    <property type="entry name" value="STAS_dom"/>
</dbReference>
<dbReference type="Pfam" id="PF01740">
    <property type="entry name" value="STAS"/>
    <property type="match status" value="1"/>
</dbReference>
<dbReference type="AlphaFoldDB" id="A0AAN8C4C8"/>
<keyword evidence="3" id="KW-1185">Reference proteome</keyword>
<dbReference type="PANTHER" id="PTHR11814">
    <property type="entry name" value="SULFATE TRANSPORTER"/>
    <property type="match status" value="1"/>
</dbReference>
<evidence type="ECO:0000313" key="2">
    <source>
        <dbReference type="EMBL" id="KAK5896562.1"/>
    </source>
</evidence>
<dbReference type="InterPro" id="IPR036513">
    <property type="entry name" value="STAS_dom_sf"/>
</dbReference>
<dbReference type="Gene3D" id="3.30.750.24">
    <property type="entry name" value="STAS domain"/>
    <property type="match status" value="1"/>
</dbReference>
<comment type="caution">
    <text evidence="2">The sequence shown here is derived from an EMBL/GenBank/DDBJ whole genome shotgun (WGS) entry which is preliminary data.</text>
</comment>
<dbReference type="InterPro" id="IPR001902">
    <property type="entry name" value="SLC26A/SulP_fam"/>
</dbReference>
<evidence type="ECO:0000313" key="3">
    <source>
        <dbReference type="Proteomes" id="UP001335648"/>
    </source>
</evidence>
<name>A0AAN8C4C8_9TELE</name>
<proteinExistence type="predicted"/>
<organism evidence="2 3">
    <name type="scientific">Champsocephalus esox</name>
    <name type="common">pike icefish</name>
    <dbReference type="NCBI Taxonomy" id="159716"/>
    <lineage>
        <taxon>Eukaryota</taxon>
        <taxon>Metazoa</taxon>
        <taxon>Chordata</taxon>
        <taxon>Craniata</taxon>
        <taxon>Vertebrata</taxon>
        <taxon>Euteleostomi</taxon>
        <taxon>Actinopterygii</taxon>
        <taxon>Neopterygii</taxon>
        <taxon>Teleostei</taxon>
        <taxon>Neoteleostei</taxon>
        <taxon>Acanthomorphata</taxon>
        <taxon>Eupercaria</taxon>
        <taxon>Perciformes</taxon>
        <taxon>Notothenioidei</taxon>
        <taxon>Channichthyidae</taxon>
        <taxon>Champsocephalus</taxon>
    </lineage>
</organism>
<dbReference type="SUPFAM" id="SSF52091">
    <property type="entry name" value="SpoIIaa-like"/>
    <property type="match status" value="1"/>
</dbReference>
<reference evidence="2 3" key="1">
    <citation type="journal article" date="2023" name="Mol. Biol. Evol.">
        <title>Genomics of Secondarily Temperate Adaptation in the Only Non-Antarctic Icefish.</title>
        <authorList>
            <person name="Rivera-Colon A.G."/>
            <person name="Rayamajhi N."/>
            <person name="Minhas B.F."/>
            <person name="Madrigal G."/>
            <person name="Bilyk K.T."/>
            <person name="Yoon V."/>
            <person name="Hune M."/>
            <person name="Gregory S."/>
            <person name="Cheng C.H.C."/>
            <person name="Catchen J.M."/>
        </authorList>
    </citation>
    <scope>NUCLEOTIDE SEQUENCE [LARGE SCALE GENOMIC DNA]</scope>
    <source>
        <strain evidence="2">JC2023a</strain>
    </source>
</reference>
<sequence>MENKSLRGVVIDGSSISFLDTAGVNALKEVRKDYAELGVSVVLAQCNTSVLDSLQRGGYHPKAEGDGGEEAVIFYTIEDAVRYVQSLSAANGDQDSKC</sequence>
<dbReference type="GO" id="GO:0016020">
    <property type="term" value="C:membrane"/>
    <property type="evidence" value="ECO:0007669"/>
    <property type="project" value="InterPro"/>
</dbReference>
<dbReference type="EMBL" id="JAULUE010002053">
    <property type="protein sequence ID" value="KAK5896562.1"/>
    <property type="molecule type" value="Genomic_DNA"/>
</dbReference>